<evidence type="ECO:0000313" key="4">
    <source>
        <dbReference type="Proteomes" id="UP001153076"/>
    </source>
</evidence>
<sequence>MVIVGKPLWIRFKYVKLPDYCYGCGKLGHVLKGCDTIIADDGDPNLQYGAWLRASPLKSRRRFAEEELLEEKKFFTAFQKKSYQGNARTKLVFDNPTYDSITIGAGASDRAMSMVVDKMDVIVPINEVFKRKQEDVNLPKGDARKTKAIRDVADAFVSSVSAVRRAPKVVFLSETKKSEAEMTLLLPEISDFFGVFVDARGRADFDLSDHLPILLKCRPNVNKNGDHHKRFLFDNMWITDPSCAGGVSSSSVKMSDPDAVHNLLLKLDECAESLADWNKHTFGHAGAEIRKLELQLHGQHDAISRRFFHVLDSDHTREFIAVMWECRNARNTFILQKMNPNVSSVGSRAILFVKSFLEHHDLDVPLVSNQHPIVWSPPAHGYVKMNFDTGCVGETCWGWGFVLRNHDGDVLGAGTK</sequence>
<proteinExistence type="predicted"/>
<dbReference type="GO" id="GO:0008270">
    <property type="term" value="F:zinc ion binding"/>
    <property type="evidence" value="ECO:0007669"/>
    <property type="project" value="UniProtKB-KW"/>
</dbReference>
<evidence type="ECO:0000256" key="1">
    <source>
        <dbReference type="PROSITE-ProRule" id="PRU00047"/>
    </source>
</evidence>
<dbReference type="Pfam" id="PF14392">
    <property type="entry name" value="zf-CCHC_4"/>
    <property type="match status" value="1"/>
</dbReference>
<dbReference type="AlphaFoldDB" id="A0A9Q1KUJ5"/>
<dbReference type="InterPro" id="IPR001878">
    <property type="entry name" value="Znf_CCHC"/>
</dbReference>
<reference evidence="3" key="1">
    <citation type="submission" date="2022-04" db="EMBL/GenBank/DDBJ databases">
        <title>Carnegiea gigantea Genome sequencing and assembly v2.</title>
        <authorList>
            <person name="Copetti D."/>
            <person name="Sanderson M.J."/>
            <person name="Burquez A."/>
            <person name="Wojciechowski M.F."/>
        </authorList>
    </citation>
    <scope>NUCLEOTIDE SEQUENCE</scope>
    <source>
        <strain evidence="3">SGP5-SGP5p</strain>
        <tissue evidence="3">Aerial part</tissue>
    </source>
</reference>
<keyword evidence="1" id="KW-0863">Zinc-finger</keyword>
<evidence type="ECO:0000313" key="3">
    <source>
        <dbReference type="EMBL" id="KAJ8448892.1"/>
    </source>
</evidence>
<dbReference type="InterPro" id="IPR025836">
    <property type="entry name" value="Zn_knuckle_CX2CX4HX4C"/>
</dbReference>
<evidence type="ECO:0000259" key="2">
    <source>
        <dbReference type="PROSITE" id="PS50158"/>
    </source>
</evidence>
<protein>
    <recommendedName>
        <fullName evidence="2">CCHC-type domain-containing protein</fullName>
    </recommendedName>
</protein>
<dbReference type="OrthoDB" id="1733298at2759"/>
<organism evidence="3 4">
    <name type="scientific">Carnegiea gigantea</name>
    <dbReference type="NCBI Taxonomy" id="171969"/>
    <lineage>
        <taxon>Eukaryota</taxon>
        <taxon>Viridiplantae</taxon>
        <taxon>Streptophyta</taxon>
        <taxon>Embryophyta</taxon>
        <taxon>Tracheophyta</taxon>
        <taxon>Spermatophyta</taxon>
        <taxon>Magnoliopsida</taxon>
        <taxon>eudicotyledons</taxon>
        <taxon>Gunneridae</taxon>
        <taxon>Pentapetalae</taxon>
        <taxon>Caryophyllales</taxon>
        <taxon>Cactineae</taxon>
        <taxon>Cactaceae</taxon>
        <taxon>Cactoideae</taxon>
        <taxon>Echinocereeae</taxon>
        <taxon>Carnegiea</taxon>
    </lineage>
</organism>
<keyword evidence="4" id="KW-1185">Reference proteome</keyword>
<feature type="domain" description="CCHC-type" evidence="2">
    <location>
        <begin position="21"/>
        <end position="34"/>
    </location>
</feature>
<gene>
    <name evidence="3" type="ORF">Cgig2_030748</name>
</gene>
<accession>A0A9Q1KUJ5</accession>
<name>A0A9Q1KUJ5_9CARY</name>
<keyword evidence="1" id="KW-0862">Zinc</keyword>
<keyword evidence="1" id="KW-0479">Metal-binding</keyword>
<dbReference type="PROSITE" id="PS50158">
    <property type="entry name" value="ZF_CCHC"/>
    <property type="match status" value="1"/>
</dbReference>
<dbReference type="GO" id="GO:0003676">
    <property type="term" value="F:nucleic acid binding"/>
    <property type="evidence" value="ECO:0007669"/>
    <property type="project" value="InterPro"/>
</dbReference>
<dbReference type="EMBL" id="JAKOGI010000026">
    <property type="protein sequence ID" value="KAJ8448892.1"/>
    <property type="molecule type" value="Genomic_DNA"/>
</dbReference>
<comment type="caution">
    <text evidence="3">The sequence shown here is derived from an EMBL/GenBank/DDBJ whole genome shotgun (WGS) entry which is preliminary data.</text>
</comment>
<dbReference type="Proteomes" id="UP001153076">
    <property type="component" value="Unassembled WGS sequence"/>
</dbReference>